<accession>A0A0M3IUR2</accession>
<keyword evidence="1" id="KW-0175">Coiled coil</keyword>
<feature type="coiled-coil region" evidence="1">
    <location>
        <begin position="12"/>
        <end position="298"/>
    </location>
</feature>
<protein>
    <submittedName>
        <fullName evidence="3">Myosin_tail_1 domain-containing protein</fullName>
    </submittedName>
</protein>
<dbReference type="Gene3D" id="6.10.250.3110">
    <property type="match status" value="1"/>
</dbReference>
<dbReference type="Pfam" id="PF24423">
    <property type="entry name" value="OVT1"/>
    <property type="match status" value="1"/>
</dbReference>
<evidence type="ECO:0000313" key="3">
    <source>
        <dbReference type="WBParaSite" id="ALUE_0002249001-mRNA-1"/>
    </source>
</evidence>
<name>A0A0M3IUR2_ASCLU</name>
<evidence type="ECO:0000256" key="1">
    <source>
        <dbReference type="SAM" id="Coils"/>
    </source>
</evidence>
<dbReference type="WBParaSite" id="ALUE_0002249001-mRNA-1">
    <property type="protein sequence ID" value="ALUE_0002249001-mRNA-1"/>
    <property type="gene ID" value="ALUE_0002249001"/>
</dbReference>
<dbReference type="SUPFAM" id="SSF57997">
    <property type="entry name" value="Tropomyosin"/>
    <property type="match status" value="1"/>
</dbReference>
<evidence type="ECO:0000313" key="2">
    <source>
        <dbReference type="Proteomes" id="UP000036681"/>
    </source>
</evidence>
<reference evidence="3" key="1">
    <citation type="submission" date="2017-02" db="UniProtKB">
        <authorList>
            <consortium name="WormBaseParasite"/>
        </authorList>
    </citation>
    <scope>IDENTIFICATION</scope>
</reference>
<keyword evidence="2" id="KW-1185">Reference proteome</keyword>
<organism evidence="2 3">
    <name type="scientific">Ascaris lumbricoides</name>
    <name type="common">Giant roundworm</name>
    <dbReference type="NCBI Taxonomy" id="6252"/>
    <lineage>
        <taxon>Eukaryota</taxon>
        <taxon>Metazoa</taxon>
        <taxon>Ecdysozoa</taxon>
        <taxon>Nematoda</taxon>
        <taxon>Chromadorea</taxon>
        <taxon>Rhabditida</taxon>
        <taxon>Spirurina</taxon>
        <taxon>Ascaridomorpha</taxon>
        <taxon>Ascaridoidea</taxon>
        <taxon>Ascarididae</taxon>
        <taxon>Ascaris</taxon>
    </lineage>
</organism>
<dbReference type="AlphaFoldDB" id="A0A0M3IUR2"/>
<dbReference type="Proteomes" id="UP000036681">
    <property type="component" value="Unplaced"/>
</dbReference>
<proteinExistence type="predicted"/>
<dbReference type="Gene3D" id="1.20.5.340">
    <property type="match status" value="1"/>
</dbReference>
<sequence length="365" mass="43091">LSRRIEGLVDDNKRLKGDLNVVKDKYRNLEIQYNITVQKLDEKDFALKNLEDSKRDLLKDLEDQRARFDAVTSELDNLQTNFTTTTKNTVAIEMTVKEMKQQRDDLSKQKDDLTRQMADLSHKMEIEIKKREEIEKTSLRHVEEIEKLKTQIADYESQLMLLRRHNDELDTQLKTSQAKITTVENSLSSAQKEITTLNELNTKLQKEKQEIMNLKQSTDVELDTVKEKLRKVEIEIEKLRAENKALIESEEAAKVACKEKENRVHLLERELEEAKAEIDELRRQLTQLDQENKDRLENVIRLHTPADKTDTYESTHITEIRVKELGDRHKLDLERLENERVSLKRDPKYILYRKGIGKLKFTLKR</sequence>